<dbReference type="PANTHER" id="PTHR47986">
    <property type="entry name" value="OSJNBA0070M12.3 PROTEIN"/>
    <property type="match status" value="1"/>
</dbReference>
<dbReference type="AlphaFoldDB" id="A0A2P6QZ80"/>
<comment type="caution">
    <text evidence="12">The sequence shown here is derived from an EMBL/GenBank/DDBJ whole genome shotgun (WGS) entry which is preliminary data.</text>
</comment>
<evidence type="ECO:0000256" key="6">
    <source>
        <dbReference type="ARBA" id="ARBA00022989"/>
    </source>
</evidence>
<sequence length="313" mass="34632">MPHSLLFLASTAGDYAFVMLRLRDGLKHKPSGWSASDHCMWDGVECDSNHRVVSINMASKALSGSLPPSLNALMKVTRGGSKPFLVELKPYQELLFVLGSKKSSKRPIHKYANQKLVRRDFKPANVLLGEDFTAEVADFGLVLLCSSRNRSSSPLSQPARTPGYWAPECLAGSVIDKADVYSFGVILMELITGKRIDKATLAKAIDGEINSMEDEIVSCFCSVAELAIHCTERELNRRPHMSHAVMELSKLAEKPWKPSEPIVDDNPLIAKSMLEAVREWNEEEEEEVSTLESRTTRKAGGGKDEGKIREEDG</sequence>
<dbReference type="GO" id="GO:0004672">
    <property type="term" value="F:protein kinase activity"/>
    <property type="evidence" value="ECO:0007669"/>
    <property type="project" value="InterPro"/>
</dbReference>
<name>A0A2P6QZ80_ROSCH</name>
<keyword evidence="5" id="KW-0677">Repeat</keyword>
<proteinExistence type="predicted"/>
<keyword evidence="3" id="KW-0812">Transmembrane</keyword>
<dbReference type="EMBL" id="PDCK01000042">
    <property type="protein sequence ID" value="PRQ39498.1"/>
    <property type="molecule type" value="Genomic_DNA"/>
</dbReference>
<evidence type="ECO:0000256" key="1">
    <source>
        <dbReference type="ARBA" id="ARBA00004167"/>
    </source>
</evidence>
<accession>A0A2P6QZ80</accession>
<keyword evidence="13" id="KW-1185">Reference proteome</keyword>
<keyword evidence="6" id="KW-1133">Transmembrane helix</keyword>
<dbReference type="Gene3D" id="1.10.510.10">
    <property type="entry name" value="Transferase(Phosphotransferase) domain 1"/>
    <property type="match status" value="1"/>
</dbReference>
<dbReference type="PANTHER" id="PTHR47986:SF34">
    <property type="entry name" value="RECEPTOR-LIKE KINASE TMK2"/>
    <property type="match status" value="1"/>
</dbReference>
<dbReference type="InterPro" id="IPR011009">
    <property type="entry name" value="Kinase-like_dom_sf"/>
</dbReference>
<keyword evidence="4" id="KW-0732">Signal</keyword>
<keyword evidence="7" id="KW-0472">Membrane</keyword>
<dbReference type="SUPFAM" id="SSF56112">
    <property type="entry name" value="Protein kinase-like (PK-like)"/>
    <property type="match status" value="1"/>
</dbReference>
<keyword evidence="9" id="KW-0325">Glycoprotein</keyword>
<evidence type="ECO:0000313" key="13">
    <source>
        <dbReference type="Proteomes" id="UP000238479"/>
    </source>
</evidence>
<feature type="compositionally biased region" description="Basic and acidic residues" evidence="10">
    <location>
        <begin position="301"/>
        <end position="313"/>
    </location>
</feature>
<evidence type="ECO:0000256" key="7">
    <source>
        <dbReference type="ARBA" id="ARBA00023136"/>
    </source>
</evidence>
<reference evidence="12 13" key="1">
    <citation type="journal article" date="2018" name="Nat. Genet.">
        <title>The Rosa genome provides new insights in the design of modern roses.</title>
        <authorList>
            <person name="Bendahmane M."/>
        </authorList>
    </citation>
    <scope>NUCLEOTIDE SEQUENCE [LARGE SCALE GENOMIC DNA]</scope>
    <source>
        <strain evidence="13">cv. Old Blush</strain>
    </source>
</reference>
<dbReference type="InterPro" id="IPR032675">
    <property type="entry name" value="LRR_dom_sf"/>
</dbReference>
<protein>
    <recommendedName>
        <fullName evidence="11">Protein kinase domain-containing protein</fullName>
    </recommendedName>
</protein>
<evidence type="ECO:0000256" key="10">
    <source>
        <dbReference type="SAM" id="MobiDB-lite"/>
    </source>
</evidence>
<evidence type="ECO:0000256" key="8">
    <source>
        <dbReference type="ARBA" id="ARBA00023170"/>
    </source>
</evidence>
<dbReference type="STRING" id="74649.A0A2P6QZ80"/>
<organism evidence="12 13">
    <name type="scientific">Rosa chinensis</name>
    <name type="common">China rose</name>
    <dbReference type="NCBI Taxonomy" id="74649"/>
    <lineage>
        <taxon>Eukaryota</taxon>
        <taxon>Viridiplantae</taxon>
        <taxon>Streptophyta</taxon>
        <taxon>Embryophyta</taxon>
        <taxon>Tracheophyta</taxon>
        <taxon>Spermatophyta</taxon>
        <taxon>Magnoliopsida</taxon>
        <taxon>eudicotyledons</taxon>
        <taxon>Gunneridae</taxon>
        <taxon>Pentapetalae</taxon>
        <taxon>rosids</taxon>
        <taxon>fabids</taxon>
        <taxon>Rosales</taxon>
        <taxon>Rosaceae</taxon>
        <taxon>Rosoideae</taxon>
        <taxon>Rosoideae incertae sedis</taxon>
        <taxon>Rosa</taxon>
    </lineage>
</organism>
<keyword evidence="12" id="KW-0808">Transferase</keyword>
<evidence type="ECO:0000256" key="9">
    <source>
        <dbReference type="ARBA" id="ARBA00023180"/>
    </source>
</evidence>
<dbReference type="InterPro" id="IPR052422">
    <property type="entry name" value="Auxin_Ser/Thr_Kinase"/>
</dbReference>
<comment type="subcellular location">
    <subcellularLocation>
        <location evidence="1">Membrane</location>
        <topology evidence="1">Single-pass membrane protein</topology>
    </subcellularLocation>
</comment>
<dbReference type="Pfam" id="PF08263">
    <property type="entry name" value="LRRNT_2"/>
    <property type="match status" value="1"/>
</dbReference>
<evidence type="ECO:0000256" key="5">
    <source>
        <dbReference type="ARBA" id="ARBA00022737"/>
    </source>
</evidence>
<dbReference type="GO" id="GO:0005524">
    <property type="term" value="F:ATP binding"/>
    <property type="evidence" value="ECO:0007669"/>
    <property type="project" value="InterPro"/>
</dbReference>
<dbReference type="PROSITE" id="PS50011">
    <property type="entry name" value="PROTEIN_KINASE_DOM"/>
    <property type="match status" value="1"/>
</dbReference>
<dbReference type="InterPro" id="IPR001245">
    <property type="entry name" value="Ser-Thr/Tyr_kinase_cat_dom"/>
</dbReference>
<dbReference type="Gene3D" id="3.80.10.10">
    <property type="entry name" value="Ribonuclease Inhibitor"/>
    <property type="match status" value="1"/>
</dbReference>
<gene>
    <name evidence="12" type="ORF">RchiOBHm_Chr4g0425881</name>
</gene>
<keyword evidence="2" id="KW-0433">Leucine-rich repeat</keyword>
<evidence type="ECO:0000256" key="2">
    <source>
        <dbReference type="ARBA" id="ARBA00022614"/>
    </source>
</evidence>
<dbReference type="InterPro" id="IPR013210">
    <property type="entry name" value="LRR_N_plant-typ"/>
</dbReference>
<dbReference type="Pfam" id="PF07714">
    <property type="entry name" value="PK_Tyr_Ser-Thr"/>
    <property type="match status" value="1"/>
</dbReference>
<feature type="region of interest" description="Disordered" evidence="10">
    <location>
        <begin position="280"/>
        <end position="313"/>
    </location>
</feature>
<feature type="domain" description="Protein kinase" evidence="11">
    <location>
        <begin position="1"/>
        <end position="257"/>
    </location>
</feature>
<dbReference type="Gramene" id="PRQ39498">
    <property type="protein sequence ID" value="PRQ39498"/>
    <property type="gene ID" value="RchiOBHm_Chr4g0425881"/>
</dbReference>
<dbReference type="GO" id="GO:0016020">
    <property type="term" value="C:membrane"/>
    <property type="evidence" value="ECO:0007669"/>
    <property type="project" value="UniProtKB-SubCell"/>
</dbReference>
<keyword evidence="8" id="KW-0675">Receptor</keyword>
<evidence type="ECO:0000313" key="12">
    <source>
        <dbReference type="EMBL" id="PRQ39498.1"/>
    </source>
</evidence>
<dbReference type="Proteomes" id="UP000238479">
    <property type="component" value="Chromosome 4"/>
</dbReference>
<evidence type="ECO:0000256" key="4">
    <source>
        <dbReference type="ARBA" id="ARBA00022729"/>
    </source>
</evidence>
<evidence type="ECO:0000259" key="11">
    <source>
        <dbReference type="PROSITE" id="PS50011"/>
    </source>
</evidence>
<evidence type="ECO:0000256" key="3">
    <source>
        <dbReference type="ARBA" id="ARBA00022692"/>
    </source>
</evidence>
<dbReference type="InterPro" id="IPR000719">
    <property type="entry name" value="Prot_kinase_dom"/>
</dbReference>